<dbReference type="RefSeq" id="WP_382379474.1">
    <property type="nucleotide sequence ID" value="NZ_JBHRZI010000045.1"/>
</dbReference>
<evidence type="ECO:0000313" key="3">
    <source>
        <dbReference type="Proteomes" id="UP001595690"/>
    </source>
</evidence>
<dbReference type="EMBL" id="JBHRZI010000045">
    <property type="protein sequence ID" value="MFC3897977.1"/>
    <property type="molecule type" value="Genomic_DNA"/>
</dbReference>
<dbReference type="InterPro" id="IPR018691">
    <property type="entry name" value="DUF2188"/>
</dbReference>
<feature type="compositionally biased region" description="Polar residues" evidence="1">
    <location>
        <begin position="24"/>
        <end position="35"/>
    </location>
</feature>
<dbReference type="Proteomes" id="UP001595690">
    <property type="component" value="Unassembled WGS sequence"/>
</dbReference>
<gene>
    <name evidence="2" type="ORF">ACFOWZ_41475</name>
</gene>
<reference evidence="3" key="1">
    <citation type="journal article" date="2019" name="Int. J. Syst. Evol. Microbiol.">
        <title>The Global Catalogue of Microorganisms (GCM) 10K type strain sequencing project: providing services to taxonomists for standard genome sequencing and annotation.</title>
        <authorList>
            <consortium name="The Broad Institute Genomics Platform"/>
            <consortium name="The Broad Institute Genome Sequencing Center for Infectious Disease"/>
            <person name="Wu L."/>
            <person name="Ma J."/>
        </authorList>
    </citation>
    <scope>NUCLEOTIDE SEQUENCE [LARGE SCALE GENOMIC DNA]</scope>
    <source>
        <strain evidence="3">CGMCC 4.7405</strain>
    </source>
</reference>
<sequence length="80" mass="8674">MGSTNRHVVPNPDGGWDVRKPDAQRSSSHQPTQAEAINRAREIVQNAGGGEVVTHGRDGRIRDSDTIAPGNDPNPPRDRK</sequence>
<proteinExistence type="predicted"/>
<dbReference type="Pfam" id="PF09954">
    <property type="entry name" value="DUF2188"/>
    <property type="match status" value="1"/>
</dbReference>
<evidence type="ECO:0000256" key="1">
    <source>
        <dbReference type="SAM" id="MobiDB-lite"/>
    </source>
</evidence>
<keyword evidence="3" id="KW-1185">Reference proteome</keyword>
<protein>
    <submittedName>
        <fullName evidence="2">DUF2188 domain-containing protein</fullName>
    </submittedName>
</protein>
<feature type="region of interest" description="Disordered" evidence="1">
    <location>
        <begin position="1"/>
        <end position="80"/>
    </location>
</feature>
<evidence type="ECO:0000313" key="2">
    <source>
        <dbReference type="EMBL" id="MFC3897977.1"/>
    </source>
</evidence>
<comment type="caution">
    <text evidence="2">The sequence shown here is derived from an EMBL/GenBank/DDBJ whole genome shotgun (WGS) entry which is preliminary data.</text>
</comment>
<feature type="compositionally biased region" description="Basic and acidic residues" evidence="1">
    <location>
        <begin position="54"/>
        <end position="65"/>
    </location>
</feature>
<name>A0ABV8C7C2_9PSEU</name>
<accession>A0ABV8C7C2</accession>
<organism evidence="2 3">
    <name type="scientific">Lentzea rhizosphaerae</name>
    <dbReference type="NCBI Taxonomy" id="2041025"/>
    <lineage>
        <taxon>Bacteria</taxon>
        <taxon>Bacillati</taxon>
        <taxon>Actinomycetota</taxon>
        <taxon>Actinomycetes</taxon>
        <taxon>Pseudonocardiales</taxon>
        <taxon>Pseudonocardiaceae</taxon>
        <taxon>Lentzea</taxon>
    </lineage>
</organism>